<evidence type="ECO:0000313" key="1">
    <source>
        <dbReference type="EMBL" id="MFD1218642.1"/>
    </source>
</evidence>
<name>A0ABW3UEM1_9BACL</name>
<keyword evidence="2" id="KW-1185">Reference proteome</keyword>
<sequence>MIKEVSADLNKDGIIDVGDLAIVAYHYGKDSTSADWAAAKMADMNSDNKIDIMDLAYVATKIID</sequence>
<dbReference type="InterPro" id="IPR002105">
    <property type="entry name" value="Dockerin_1_rpt"/>
</dbReference>
<dbReference type="Pfam" id="PF00404">
    <property type="entry name" value="Dockerin_1"/>
    <property type="match status" value="1"/>
</dbReference>
<reference evidence="2" key="1">
    <citation type="journal article" date="2019" name="Int. J. Syst. Evol. Microbiol.">
        <title>The Global Catalogue of Microorganisms (GCM) 10K type strain sequencing project: providing services to taxonomists for standard genome sequencing and annotation.</title>
        <authorList>
            <consortium name="The Broad Institute Genomics Platform"/>
            <consortium name="The Broad Institute Genome Sequencing Center for Infectious Disease"/>
            <person name="Wu L."/>
            <person name="Ma J."/>
        </authorList>
    </citation>
    <scope>NUCLEOTIDE SEQUENCE [LARGE SCALE GENOMIC DNA]</scope>
    <source>
        <strain evidence="2">CCUG 53270</strain>
    </source>
</reference>
<organism evidence="1 2">
    <name type="scientific">Paenibacillus vulneris</name>
    <dbReference type="NCBI Taxonomy" id="1133364"/>
    <lineage>
        <taxon>Bacteria</taxon>
        <taxon>Bacillati</taxon>
        <taxon>Bacillota</taxon>
        <taxon>Bacilli</taxon>
        <taxon>Bacillales</taxon>
        <taxon>Paenibacillaceae</taxon>
        <taxon>Paenibacillus</taxon>
    </lineage>
</organism>
<dbReference type="Proteomes" id="UP001597180">
    <property type="component" value="Unassembled WGS sequence"/>
</dbReference>
<dbReference type="InterPro" id="IPR018247">
    <property type="entry name" value="EF_Hand_1_Ca_BS"/>
</dbReference>
<dbReference type="Gene3D" id="1.10.1330.10">
    <property type="entry name" value="Dockerin domain"/>
    <property type="match status" value="2"/>
</dbReference>
<accession>A0ABW3UEM1</accession>
<dbReference type="PROSITE" id="PS00018">
    <property type="entry name" value="EF_HAND_1"/>
    <property type="match status" value="1"/>
</dbReference>
<comment type="caution">
    <text evidence="1">The sequence shown here is derived from an EMBL/GenBank/DDBJ whole genome shotgun (WGS) entry which is preliminary data.</text>
</comment>
<evidence type="ECO:0000313" key="2">
    <source>
        <dbReference type="Proteomes" id="UP001597180"/>
    </source>
</evidence>
<dbReference type="InterPro" id="IPR036439">
    <property type="entry name" value="Dockerin_dom_sf"/>
</dbReference>
<dbReference type="RefSeq" id="WP_377740667.1">
    <property type="nucleotide sequence ID" value="NZ_JBHSUK010000027.1"/>
</dbReference>
<proteinExistence type="predicted"/>
<dbReference type="EMBL" id="JBHTLU010000004">
    <property type="protein sequence ID" value="MFD1218642.1"/>
    <property type="molecule type" value="Genomic_DNA"/>
</dbReference>
<dbReference type="SUPFAM" id="SSF63446">
    <property type="entry name" value="Type I dockerin domain"/>
    <property type="match status" value="1"/>
</dbReference>
<gene>
    <name evidence="1" type="ORF">ACFQ4B_00805</name>
</gene>
<protein>
    <submittedName>
        <fullName evidence="1">Dockerin type I domain-containing protein</fullName>
    </submittedName>
</protein>